<name>A0ABY5MJZ6_9HYPH</name>
<dbReference type="InterPro" id="IPR050109">
    <property type="entry name" value="HTH-type_TetR-like_transc_reg"/>
</dbReference>
<proteinExistence type="predicted"/>
<keyword evidence="7" id="KW-1185">Reference proteome</keyword>
<feature type="DNA-binding region" description="H-T-H motif" evidence="4">
    <location>
        <begin position="43"/>
        <end position="62"/>
    </location>
</feature>
<dbReference type="EMBL" id="CP030941">
    <property type="protein sequence ID" value="UUP17380.1"/>
    <property type="molecule type" value="Genomic_DNA"/>
</dbReference>
<feature type="domain" description="HTH tetR-type" evidence="5">
    <location>
        <begin position="20"/>
        <end position="80"/>
    </location>
</feature>
<keyword evidence="1" id="KW-0805">Transcription regulation</keyword>
<dbReference type="SUPFAM" id="SSF46689">
    <property type="entry name" value="Homeodomain-like"/>
    <property type="match status" value="1"/>
</dbReference>
<evidence type="ECO:0000256" key="1">
    <source>
        <dbReference type="ARBA" id="ARBA00023015"/>
    </source>
</evidence>
<dbReference type="Gene3D" id="1.10.357.10">
    <property type="entry name" value="Tetracycline Repressor, domain 2"/>
    <property type="match status" value="1"/>
</dbReference>
<sequence length="210" mass="23284">MNKPVPTIEPRKRPRQARSTVTVDAIMEASARILRTNGLAGFNTNAVADKAGISVGSLYQYFPTKEAILAEMLRRKRKHLLADMVAALEGMETRGDEQTTRRLVVAAMRNQARHPKLAQALDYANAVLPLHEEIARTNRAIVEAVESFLVFRNTPRSSEAAADIVALARGMMLQAFRGDKVDEAALTDRICLAIAGYLAELRRVHGRHDR</sequence>
<organism evidence="6 7">
    <name type="scientific">Nitratireductor thuwali</name>
    <dbReference type="NCBI Taxonomy" id="2267699"/>
    <lineage>
        <taxon>Bacteria</taxon>
        <taxon>Pseudomonadati</taxon>
        <taxon>Pseudomonadota</taxon>
        <taxon>Alphaproteobacteria</taxon>
        <taxon>Hyphomicrobiales</taxon>
        <taxon>Phyllobacteriaceae</taxon>
        <taxon>Nitratireductor</taxon>
    </lineage>
</organism>
<evidence type="ECO:0000313" key="7">
    <source>
        <dbReference type="Proteomes" id="UP001342418"/>
    </source>
</evidence>
<dbReference type="Pfam" id="PF00440">
    <property type="entry name" value="TetR_N"/>
    <property type="match status" value="1"/>
</dbReference>
<evidence type="ECO:0000256" key="4">
    <source>
        <dbReference type="PROSITE-ProRule" id="PRU00335"/>
    </source>
</evidence>
<dbReference type="InterPro" id="IPR009057">
    <property type="entry name" value="Homeodomain-like_sf"/>
</dbReference>
<evidence type="ECO:0000256" key="2">
    <source>
        <dbReference type="ARBA" id="ARBA00023125"/>
    </source>
</evidence>
<evidence type="ECO:0000256" key="3">
    <source>
        <dbReference type="ARBA" id="ARBA00023163"/>
    </source>
</evidence>
<dbReference type="Proteomes" id="UP001342418">
    <property type="component" value="Chromosome"/>
</dbReference>
<dbReference type="Pfam" id="PF17918">
    <property type="entry name" value="TetR_C_15"/>
    <property type="match status" value="1"/>
</dbReference>
<accession>A0ABY5MJZ6</accession>
<reference evidence="6 7" key="1">
    <citation type="submission" date="2018-07" db="EMBL/GenBank/DDBJ databases">
        <title>Genome sequence of Nitratireductor thuwali#1536.</title>
        <authorList>
            <person name="Michoud G."/>
            <person name="Merlino G."/>
            <person name="Sefrji F.O."/>
            <person name="Daffonchio D."/>
        </authorList>
    </citation>
    <scope>NUCLEOTIDE SEQUENCE [LARGE SCALE GENOMIC DNA]</scope>
    <source>
        <strain evidence="7">Nit1536</strain>
    </source>
</reference>
<dbReference type="PROSITE" id="PS50977">
    <property type="entry name" value="HTH_TETR_2"/>
    <property type="match status" value="1"/>
</dbReference>
<dbReference type="PRINTS" id="PR00455">
    <property type="entry name" value="HTHTETR"/>
</dbReference>
<keyword evidence="3" id="KW-0804">Transcription</keyword>
<gene>
    <name evidence="6" type="primary">betI_3</name>
    <name evidence="6" type="ORF">NTH_01844</name>
</gene>
<dbReference type="PANTHER" id="PTHR30055:SF234">
    <property type="entry name" value="HTH-TYPE TRANSCRIPTIONAL REGULATOR BETI"/>
    <property type="match status" value="1"/>
</dbReference>
<dbReference type="RefSeq" id="WP_338529718.1">
    <property type="nucleotide sequence ID" value="NZ_CP030941.1"/>
</dbReference>
<protein>
    <submittedName>
        <fullName evidence="6">HTH-type transcriptional regulator BetI</fullName>
    </submittedName>
</protein>
<dbReference type="InterPro" id="IPR001647">
    <property type="entry name" value="HTH_TetR"/>
</dbReference>
<evidence type="ECO:0000313" key="6">
    <source>
        <dbReference type="EMBL" id="UUP17380.1"/>
    </source>
</evidence>
<dbReference type="PANTHER" id="PTHR30055">
    <property type="entry name" value="HTH-TYPE TRANSCRIPTIONAL REGULATOR RUTR"/>
    <property type="match status" value="1"/>
</dbReference>
<evidence type="ECO:0000259" key="5">
    <source>
        <dbReference type="PROSITE" id="PS50977"/>
    </source>
</evidence>
<keyword evidence="2 4" id="KW-0238">DNA-binding</keyword>
<dbReference type="InterPro" id="IPR041669">
    <property type="entry name" value="TetR_C_15"/>
</dbReference>